<keyword evidence="3" id="KW-1185">Reference proteome</keyword>
<evidence type="ECO:0000313" key="2">
    <source>
        <dbReference type="EnsemblPlants" id="AET1Gv20669700.3"/>
    </source>
</evidence>
<feature type="region of interest" description="Disordered" evidence="1">
    <location>
        <begin position="44"/>
        <end position="78"/>
    </location>
</feature>
<protein>
    <submittedName>
        <fullName evidence="2">Uncharacterized protein</fullName>
    </submittedName>
</protein>
<name>A0A452Z859_AEGTS</name>
<evidence type="ECO:0000313" key="3">
    <source>
        <dbReference type="Proteomes" id="UP000015105"/>
    </source>
</evidence>
<dbReference type="Gramene" id="AET1Gv20669700.3">
    <property type="protein sequence ID" value="AET1Gv20669700.3"/>
    <property type="gene ID" value="AET1Gv20669700"/>
</dbReference>
<reference evidence="3" key="2">
    <citation type="journal article" date="2017" name="Nat. Plants">
        <title>The Aegilops tauschii genome reveals multiple impacts of transposons.</title>
        <authorList>
            <person name="Zhao G."/>
            <person name="Zou C."/>
            <person name="Li K."/>
            <person name="Wang K."/>
            <person name="Li T."/>
            <person name="Gao L."/>
            <person name="Zhang X."/>
            <person name="Wang H."/>
            <person name="Yang Z."/>
            <person name="Liu X."/>
            <person name="Jiang W."/>
            <person name="Mao L."/>
            <person name="Kong X."/>
            <person name="Jiao Y."/>
            <person name="Jia J."/>
        </authorList>
    </citation>
    <scope>NUCLEOTIDE SEQUENCE [LARGE SCALE GENOMIC DNA]</scope>
    <source>
        <strain evidence="3">cv. AL8/78</strain>
    </source>
</reference>
<proteinExistence type="predicted"/>
<reference evidence="3" key="1">
    <citation type="journal article" date="2014" name="Science">
        <title>Ancient hybridizations among the ancestral genomes of bread wheat.</title>
        <authorList>
            <consortium name="International Wheat Genome Sequencing Consortium,"/>
            <person name="Marcussen T."/>
            <person name="Sandve S.R."/>
            <person name="Heier L."/>
            <person name="Spannagl M."/>
            <person name="Pfeifer M."/>
            <person name="Jakobsen K.S."/>
            <person name="Wulff B.B."/>
            <person name="Steuernagel B."/>
            <person name="Mayer K.F."/>
            <person name="Olsen O.A."/>
        </authorList>
    </citation>
    <scope>NUCLEOTIDE SEQUENCE [LARGE SCALE GENOMIC DNA]</scope>
    <source>
        <strain evidence="3">cv. AL8/78</strain>
    </source>
</reference>
<dbReference type="EnsemblPlants" id="AET1Gv20669700.3">
    <property type="protein sequence ID" value="AET1Gv20669700.3"/>
    <property type="gene ID" value="AET1Gv20669700"/>
</dbReference>
<dbReference type="Proteomes" id="UP000015105">
    <property type="component" value="Chromosome 1D"/>
</dbReference>
<sequence length="177" mass="20120">MEEAEDTKCVSGQAEGGIINAATAARTRRVELQLQPRPWEKLQATANKERQRRLHSTAQRRRHLSLQPGLALPPPHAHAHGRTQLLLRSLCALCLSPGSLARGERKREAREVGDHRSGGFCLVERPQAPPRPNHRASAFFRRAPLPRWRPNHLLSASLDPLRHLPGRDRYRRHRINT</sequence>
<organism evidence="2 3">
    <name type="scientific">Aegilops tauschii subsp. strangulata</name>
    <name type="common">Goatgrass</name>
    <dbReference type="NCBI Taxonomy" id="200361"/>
    <lineage>
        <taxon>Eukaryota</taxon>
        <taxon>Viridiplantae</taxon>
        <taxon>Streptophyta</taxon>
        <taxon>Embryophyta</taxon>
        <taxon>Tracheophyta</taxon>
        <taxon>Spermatophyta</taxon>
        <taxon>Magnoliopsida</taxon>
        <taxon>Liliopsida</taxon>
        <taxon>Poales</taxon>
        <taxon>Poaceae</taxon>
        <taxon>BOP clade</taxon>
        <taxon>Pooideae</taxon>
        <taxon>Triticodae</taxon>
        <taxon>Triticeae</taxon>
        <taxon>Triticinae</taxon>
        <taxon>Aegilops</taxon>
    </lineage>
</organism>
<accession>A0A452Z859</accession>
<reference evidence="2" key="5">
    <citation type="journal article" date="2021" name="G3 (Bethesda)">
        <title>Aegilops tauschii genome assembly Aet v5.0 features greater sequence contiguity and improved annotation.</title>
        <authorList>
            <person name="Wang L."/>
            <person name="Zhu T."/>
            <person name="Rodriguez J.C."/>
            <person name="Deal K.R."/>
            <person name="Dubcovsky J."/>
            <person name="McGuire P.E."/>
            <person name="Lux T."/>
            <person name="Spannagl M."/>
            <person name="Mayer K.F.X."/>
            <person name="Baldrich P."/>
            <person name="Meyers B.C."/>
            <person name="Huo N."/>
            <person name="Gu Y.Q."/>
            <person name="Zhou H."/>
            <person name="Devos K.M."/>
            <person name="Bennetzen J.L."/>
            <person name="Unver T."/>
            <person name="Budak H."/>
            <person name="Gulick P.J."/>
            <person name="Galiba G."/>
            <person name="Kalapos B."/>
            <person name="Nelson D.R."/>
            <person name="Li P."/>
            <person name="You F.M."/>
            <person name="Luo M.C."/>
            <person name="Dvorak J."/>
        </authorList>
    </citation>
    <scope>NUCLEOTIDE SEQUENCE [LARGE SCALE GENOMIC DNA]</scope>
    <source>
        <strain evidence="2">cv. AL8/78</strain>
    </source>
</reference>
<feature type="compositionally biased region" description="Basic residues" evidence="1">
    <location>
        <begin position="50"/>
        <end position="64"/>
    </location>
</feature>
<reference evidence="2" key="3">
    <citation type="journal article" date="2017" name="Nature">
        <title>Genome sequence of the progenitor of the wheat D genome Aegilops tauschii.</title>
        <authorList>
            <person name="Luo M.C."/>
            <person name="Gu Y.Q."/>
            <person name="Puiu D."/>
            <person name="Wang H."/>
            <person name="Twardziok S.O."/>
            <person name="Deal K.R."/>
            <person name="Huo N."/>
            <person name="Zhu T."/>
            <person name="Wang L."/>
            <person name="Wang Y."/>
            <person name="McGuire P.E."/>
            <person name="Liu S."/>
            <person name="Long H."/>
            <person name="Ramasamy R.K."/>
            <person name="Rodriguez J.C."/>
            <person name="Van S.L."/>
            <person name="Yuan L."/>
            <person name="Wang Z."/>
            <person name="Xia Z."/>
            <person name="Xiao L."/>
            <person name="Anderson O.D."/>
            <person name="Ouyang S."/>
            <person name="Liang Y."/>
            <person name="Zimin A.V."/>
            <person name="Pertea G."/>
            <person name="Qi P."/>
            <person name="Bennetzen J.L."/>
            <person name="Dai X."/>
            <person name="Dawson M.W."/>
            <person name="Muller H.G."/>
            <person name="Kugler K."/>
            <person name="Rivarola-Duarte L."/>
            <person name="Spannagl M."/>
            <person name="Mayer K.F.X."/>
            <person name="Lu F.H."/>
            <person name="Bevan M.W."/>
            <person name="Leroy P."/>
            <person name="Li P."/>
            <person name="You F.M."/>
            <person name="Sun Q."/>
            <person name="Liu Z."/>
            <person name="Lyons E."/>
            <person name="Wicker T."/>
            <person name="Salzberg S.L."/>
            <person name="Devos K.M."/>
            <person name="Dvorak J."/>
        </authorList>
    </citation>
    <scope>NUCLEOTIDE SEQUENCE [LARGE SCALE GENOMIC DNA]</scope>
    <source>
        <strain evidence="2">cv. AL8/78</strain>
    </source>
</reference>
<reference evidence="2" key="4">
    <citation type="submission" date="2019-03" db="UniProtKB">
        <authorList>
            <consortium name="EnsemblPlants"/>
        </authorList>
    </citation>
    <scope>IDENTIFICATION</scope>
</reference>
<evidence type="ECO:0000256" key="1">
    <source>
        <dbReference type="SAM" id="MobiDB-lite"/>
    </source>
</evidence>
<dbReference type="AlphaFoldDB" id="A0A452Z859"/>